<comment type="caution">
    <text evidence="4">The sequence shown here is derived from an EMBL/GenBank/DDBJ whole genome shotgun (WGS) entry which is preliminary data.</text>
</comment>
<feature type="coiled-coil region" evidence="1">
    <location>
        <begin position="264"/>
        <end position="291"/>
    </location>
</feature>
<evidence type="ECO:0000256" key="1">
    <source>
        <dbReference type="SAM" id="Coils"/>
    </source>
</evidence>
<gene>
    <name evidence="4" type="ORF">Q8A49_14955</name>
</gene>
<accession>A0ABU7KR76</accession>
<feature type="transmembrane region" description="Helical" evidence="3">
    <location>
        <begin position="131"/>
        <end position="149"/>
    </location>
</feature>
<feature type="transmembrane region" description="Helical" evidence="3">
    <location>
        <begin position="37"/>
        <end position="56"/>
    </location>
</feature>
<keyword evidence="3" id="KW-0472">Membrane</keyword>
<organism evidence="4 5">
    <name type="scientific">Nocardiopsis tropica</name>
    <dbReference type="NCBI Taxonomy" id="109330"/>
    <lineage>
        <taxon>Bacteria</taxon>
        <taxon>Bacillati</taxon>
        <taxon>Actinomycetota</taxon>
        <taxon>Actinomycetes</taxon>
        <taxon>Streptosporangiales</taxon>
        <taxon>Nocardiopsidaceae</taxon>
        <taxon>Nocardiopsis</taxon>
    </lineage>
</organism>
<feature type="transmembrane region" description="Helical" evidence="3">
    <location>
        <begin position="105"/>
        <end position="125"/>
    </location>
</feature>
<keyword evidence="3" id="KW-0812">Transmembrane</keyword>
<feature type="transmembrane region" description="Helical" evidence="3">
    <location>
        <begin position="76"/>
        <end position="93"/>
    </location>
</feature>
<evidence type="ECO:0000313" key="5">
    <source>
        <dbReference type="Proteomes" id="UP001348641"/>
    </source>
</evidence>
<keyword evidence="3" id="KW-1133">Transmembrane helix</keyword>
<sequence>MREIHHYGPGMGRPRPNVHPAPEDTAPVSDRISAGSLVLAGVLIAVGIIGGIYVVYDAQYKFALLYNHTNENAAHIQAAIPELVWIAMALVGLSQALRGRKSARVTSHILLFFSLSMGAQLMYAMPNPGGYLVAIITPLALAILLETFIDGVYRWAKSRDGEPPEERSILATVGKVLRRVPKLLWLLPLALLVGFVLDFQGTAQGTRAVLLAVVPWTWLVLLAYPVAWLIRLWLDKDSTKSGLADWLKDHIAYAPGRTKVQDDARRAREDAEAAGRKLQSAEQMAAEMVRKTERDRDKAIADQRAEHIAETDRLGAQFAEQMAELRRTSAENLAGQREAFTRQIGELEERLHSLDEGSGVALREAREDAQRQLSEARAEFARMREADRQEADQRMRGLQADYERQLSAANAQAADAVQQLRASSVQARELTAQVEKMRGAASGRDRLIWAYEALQRRGDRRFGDRGEVRTVVRELLEDPEIGLQSVNTACNYVTAYLDENPHLGQNAFAGMS</sequence>
<feature type="region of interest" description="Disordered" evidence="2">
    <location>
        <begin position="1"/>
        <end position="26"/>
    </location>
</feature>
<feature type="transmembrane region" description="Helical" evidence="3">
    <location>
        <begin position="183"/>
        <end position="203"/>
    </location>
</feature>
<keyword evidence="1" id="KW-0175">Coiled coil</keyword>
<dbReference type="RefSeq" id="WP_330158861.1">
    <property type="nucleotide sequence ID" value="NZ_BAAAJA010000022.1"/>
</dbReference>
<feature type="transmembrane region" description="Helical" evidence="3">
    <location>
        <begin position="209"/>
        <end position="230"/>
    </location>
</feature>
<evidence type="ECO:0008006" key="6">
    <source>
        <dbReference type="Google" id="ProtNLM"/>
    </source>
</evidence>
<evidence type="ECO:0000256" key="3">
    <source>
        <dbReference type="SAM" id="Phobius"/>
    </source>
</evidence>
<name>A0ABU7KR76_9ACTN</name>
<evidence type="ECO:0000256" key="2">
    <source>
        <dbReference type="SAM" id="MobiDB-lite"/>
    </source>
</evidence>
<dbReference type="EMBL" id="JAUUCC010000034">
    <property type="protein sequence ID" value="MEE2051798.1"/>
    <property type="molecule type" value="Genomic_DNA"/>
</dbReference>
<reference evidence="4 5" key="1">
    <citation type="submission" date="2023-07" db="EMBL/GenBank/DDBJ databases">
        <authorList>
            <person name="Girao M."/>
            <person name="Carvalho M.F."/>
        </authorList>
    </citation>
    <scope>NUCLEOTIDE SEQUENCE [LARGE SCALE GENOMIC DNA]</scope>
    <source>
        <strain evidence="4 5">66/93</strain>
    </source>
</reference>
<feature type="coiled-coil region" evidence="1">
    <location>
        <begin position="330"/>
        <end position="419"/>
    </location>
</feature>
<dbReference type="Proteomes" id="UP001348641">
    <property type="component" value="Unassembled WGS sequence"/>
</dbReference>
<proteinExistence type="predicted"/>
<evidence type="ECO:0000313" key="4">
    <source>
        <dbReference type="EMBL" id="MEE2051798.1"/>
    </source>
</evidence>
<protein>
    <recommendedName>
        <fullName evidence="6">DUF2637 domain-containing protein</fullName>
    </recommendedName>
</protein>